<dbReference type="InterPro" id="IPR026082">
    <property type="entry name" value="ABCA"/>
</dbReference>
<feature type="transmembrane region" description="Helical" evidence="10">
    <location>
        <begin position="733"/>
        <end position="752"/>
    </location>
</feature>
<evidence type="ECO:0000256" key="7">
    <source>
        <dbReference type="ARBA" id="ARBA00022840"/>
    </source>
</evidence>
<dbReference type="AlphaFoldDB" id="A0A7R9QRW9"/>
<keyword evidence="9 10" id="KW-0472">Membrane</keyword>
<dbReference type="GO" id="GO:0016887">
    <property type="term" value="F:ATP hydrolysis activity"/>
    <property type="evidence" value="ECO:0007669"/>
    <property type="project" value="InterPro"/>
</dbReference>
<dbReference type="InterPro" id="IPR027417">
    <property type="entry name" value="P-loop_NTPase"/>
</dbReference>
<gene>
    <name evidence="12" type="ORF">ONB1V03_LOCUS12604</name>
</gene>
<evidence type="ECO:0000313" key="13">
    <source>
        <dbReference type="Proteomes" id="UP000728032"/>
    </source>
</evidence>
<dbReference type="Proteomes" id="UP000728032">
    <property type="component" value="Unassembled WGS sequence"/>
</dbReference>
<dbReference type="GO" id="GO:0140359">
    <property type="term" value="F:ABC-type transporter activity"/>
    <property type="evidence" value="ECO:0007669"/>
    <property type="project" value="InterPro"/>
</dbReference>
<sequence length="963" mass="110893">MNNWRQTVGIIYYPDNNYTNSLMNSVRNQLRTELYRDIHLLGVNSDQELQSLLKKSIKTEYYEEIYYNIKYVFGVSFTMDDKGAIEGRPPKHLNYKITVYDNHFENGDTYLYPFPSVTLLNKMQSRGKPILEHIGLESLSCLLPTNVLFWFIHICVGLELNANSGADWVHKLISIKKLSKTYKSMIGLKRENILKDIDLDVDNNTIAVILGPNGSGKTTLINIITGLLDFEGKVTIGGHDITRETQLARNECGICPQNNVYFKYLTIRDHLMIFSQLKQTIRQSNDGYSGQQLIQWLDLEEELNKEAYHLSGGTLRRLVLAMAFVGRNRTLILDEPTAALDPRVRRKVWDLIIDSRKTKSLLITSHDFEEANKLSDQIYIISEGKVCFNGSPLEMKNQFNSGYHLKIKKSIEFQTENKMTEIIGKSVEIKSLVKNELTDNEELVYELNFEDSPRFGKMFEDLEQNESILAINDISLSMTTLEASYEKIVSKHDNKSIDNFSNNNELTIDENNDNLLNTQSLNIQSKHNSYLNLVLSQIHGITVKRFNYLCRHFTQLFTLIIIPVIFIAMIFITIDILFALKKSYNYRTEIDLKSDTIYGNGMKGYAQVLIDNDIIQEDLGSDYHKNIQPSLLEYSGHSLLNYFQNLLFGVSANITNNNTVSMSMHIWHNYYAYHSLPISLNLMTNALIKYLTQDNDYEISVSNKPLMIDWKGRDVNEYHDREQTKDISIATDYIVFLCIFSFTSAAYVLQPLTEWRTRFKLIQFMSGLNPTLYWVSNFVFDFTIHSICSAVYVSIYYMFDTNQLLIGTEYSAISLYLSFMSYGMAFIPFAYLVSFMFSKPSTGFTFISLYNIIAGTVTTFHKTIVKLFKKLWSLKNILANRDTNDIELQEVSECPPDVREERERVSQVIRSGDFESYSLIIDKLTKRLNKRTVMPNGVSFVVKRAECMGLLGLNGSGKTSLFR</sequence>
<feature type="transmembrane region" description="Helical" evidence="10">
    <location>
        <begin position="843"/>
        <end position="865"/>
    </location>
</feature>
<comment type="similarity">
    <text evidence="2">Belongs to the ABC transporter superfamily. ABCA family.</text>
</comment>
<evidence type="ECO:0000256" key="6">
    <source>
        <dbReference type="ARBA" id="ARBA00022741"/>
    </source>
</evidence>
<evidence type="ECO:0000256" key="2">
    <source>
        <dbReference type="ARBA" id="ARBA00008869"/>
    </source>
</evidence>
<dbReference type="PROSITE" id="PS50893">
    <property type="entry name" value="ABC_TRANSPORTER_2"/>
    <property type="match status" value="1"/>
</dbReference>
<dbReference type="GO" id="GO:0005524">
    <property type="term" value="F:ATP binding"/>
    <property type="evidence" value="ECO:0007669"/>
    <property type="project" value="UniProtKB-KW"/>
</dbReference>
<feature type="domain" description="ABC transporter" evidence="11">
    <location>
        <begin position="173"/>
        <end position="408"/>
    </location>
</feature>
<evidence type="ECO:0000256" key="5">
    <source>
        <dbReference type="ARBA" id="ARBA00022737"/>
    </source>
</evidence>
<feature type="transmembrane region" description="Helical" evidence="10">
    <location>
        <begin position="772"/>
        <end position="799"/>
    </location>
</feature>
<dbReference type="InterPro" id="IPR013525">
    <property type="entry name" value="ABC2_TM"/>
</dbReference>
<dbReference type="GO" id="GO:0005319">
    <property type="term" value="F:lipid transporter activity"/>
    <property type="evidence" value="ECO:0007669"/>
    <property type="project" value="TreeGrafter"/>
</dbReference>
<feature type="non-terminal residue" evidence="12">
    <location>
        <position position="963"/>
    </location>
</feature>
<feature type="transmembrane region" description="Helical" evidence="10">
    <location>
        <begin position="811"/>
        <end position="837"/>
    </location>
</feature>
<accession>A0A7R9QRW9</accession>
<dbReference type="EMBL" id="OC925158">
    <property type="protein sequence ID" value="CAD7655964.1"/>
    <property type="molecule type" value="Genomic_DNA"/>
</dbReference>
<dbReference type="PANTHER" id="PTHR19229">
    <property type="entry name" value="ATP-BINDING CASSETTE TRANSPORTER SUBFAMILY A ABCA"/>
    <property type="match status" value="1"/>
</dbReference>
<proteinExistence type="inferred from homology"/>
<protein>
    <recommendedName>
        <fullName evidence="11">ABC transporter domain-containing protein</fullName>
    </recommendedName>
</protein>
<dbReference type="CDD" id="cd03263">
    <property type="entry name" value="ABC_subfamily_A"/>
    <property type="match status" value="1"/>
</dbReference>
<dbReference type="OrthoDB" id="8061355at2759"/>
<keyword evidence="8 10" id="KW-1133">Transmembrane helix</keyword>
<dbReference type="Gene3D" id="3.40.50.300">
    <property type="entry name" value="P-loop containing nucleotide triphosphate hydrolases"/>
    <property type="match status" value="2"/>
</dbReference>
<dbReference type="EMBL" id="CAJPVJ010010333">
    <property type="protein sequence ID" value="CAG2173151.1"/>
    <property type="molecule type" value="Genomic_DNA"/>
</dbReference>
<evidence type="ECO:0000259" key="11">
    <source>
        <dbReference type="PROSITE" id="PS50893"/>
    </source>
</evidence>
<dbReference type="InterPro" id="IPR003593">
    <property type="entry name" value="AAA+_ATPase"/>
</dbReference>
<organism evidence="12">
    <name type="scientific">Oppiella nova</name>
    <dbReference type="NCBI Taxonomy" id="334625"/>
    <lineage>
        <taxon>Eukaryota</taxon>
        <taxon>Metazoa</taxon>
        <taxon>Ecdysozoa</taxon>
        <taxon>Arthropoda</taxon>
        <taxon>Chelicerata</taxon>
        <taxon>Arachnida</taxon>
        <taxon>Acari</taxon>
        <taxon>Acariformes</taxon>
        <taxon>Sarcoptiformes</taxon>
        <taxon>Oribatida</taxon>
        <taxon>Brachypylina</taxon>
        <taxon>Oppioidea</taxon>
        <taxon>Oppiidae</taxon>
        <taxon>Oppiella</taxon>
    </lineage>
</organism>
<dbReference type="GO" id="GO:0016020">
    <property type="term" value="C:membrane"/>
    <property type="evidence" value="ECO:0007669"/>
    <property type="project" value="UniProtKB-SubCell"/>
</dbReference>
<feature type="transmembrane region" description="Helical" evidence="10">
    <location>
        <begin position="556"/>
        <end position="580"/>
    </location>
</feature>
<reference evidence="12" key="1">
    <citation type="submission" date="2020-11" db="EMBL/GenBank/DDBJ databases">
        <authorList>
            <person name="Tran Van P."/>
        </authorList>
    </citation>
    <scope>NUCLEOTIDE SEQUENCE</scope>
</reference>
<dbReference type="InterPro" id="IPR003439">
    <property type="entry name" value="ABC_transporter-like_ATP-bd"/>
</dbReference>
<evidence type="ECO:0000256" key="8">
    <source>
        <dbReference type="ARBA" id="ARBA00022989"/>
    </source>
</evidence>
<dbReference type="PANTHER" id="PTHR19229:SF36">
    <property type="entry name" value="ATP-BINDING CASSETTE SUB-FAMILY A MEMBER 2"/>
    <property type="match status" value="1"/>
</dbReference>
<dbReference type="Pfam" id="PF12698">
    <property type="entry name" value="ABC2_membrane_3"/>
    <property type="match status" value="1"/>
</dbReference>
<evidence type="ECO:0000256" key="9">
    <source>
        <dbReference type="ARBA" id="ARBA00023136"/>
    </source>
</evidence>
<name>A0A7R9QRW9_9ACAR</name>
<keyword evidence="7" id="KW-0067">ATP-binding</keyword>
<comment type="subcellular location">
    <subcellularLocation>
        <location evidence="1">Membrane</location>
        <topology evidence="1">Multi-pass membrane protein</topology>
    </subcellularLocation>
</comment>
<keyword evidence="13" id="KW-1185">Reference proteome</keyword>
<evidence type="ECO:0000256" key="3">
    <source>
        <dbReference type="ARBA" id="ARBA00022448"/>
    </source>
</evidence>
<evidence type="ECO:0000256" key="1">
    <source>
        <dbReference type="ARBA" id="ARBA00004141"/>
    </source>
</evidence>
<evidence type="ECO:0000256" key="10">
    <source>
        <dbReference type="SAM" id="Phobius"/>
    </source>
</evidence>
<evidence type="ECO:0000256" key="4">
    <source>
        <dbReference type="ARBA" id="ARBA00022692"/>
    </source>
</evidence>
<keyword evidence="5" id="KW-0677">Repeat</keyword>
<keyword evidence="4 10" id="KW-0812">Transmembrane</keyword>
<dbReference type="SUPFAM" id="SSF52540">
    <property type="entry name" value="P-loop containing nucleoside triphosphate hydrolases"/>
    <property type="match status" value="2"/>
</dbReference>
<evidence type="ECO:0000313" key="12">
    <source>
        <dbReference type="EMBL" id="CAD7655964.1"/>
    </source>
</evidence>
<dbReference type="Pfam" id="PF00005">
    <property type="entry name" value="ABC_tran"/>
    <property type="match status" value="1"/>
</dbReference>
<keyword evidence="3" id="KW-0813">Transport</keyword>
<keyword evidence="6" id="KW-0547">Nucleotide-binding</keyword>
<dbReference type="SMART" id="SM00382">
    <property type="entry name" value="AAA"/>
    <property type="match status" value="1"/>
</dbReference>